<dbReference type="Pfam" id="PF13624">
    <property type="entry name" value="SurA_N_3"/>
    <property type="match status" value="1"/>
</dbReference>
<dbReference type="InterPro" id="IPR050245">
    <property type="entry name" value="PrsA_foldase"/>
</dbReference>
<dbReference type="InterPro" id="IPR027304">
    <property type="entry name" value="Trigger_fact/SurA_dom_sf"/>
</dbReference>
<keyword evidence="4" id="KW-0697">Rotamase</keyword>
<feature type="region of interest" description="Disordered" evidence="7">
    <location>
        <begin position="24"/>
        <end position="62"/>
    </location>
</feature>
<feature type="compositionally biased region" description="Basic and acidic residues" evidence="7">
    <location>
        <begin position="26"/>
        <end position="41"/>
    </location>
</feature>
<dbReference type="GeneID" id="71513138"/>
<gene>
    <name evidence="9" type="ORF">BME96_01930</name>
</gene>
<sequence length="241" mass="27853">MKKIIMVLVALTFTIVLAACGDNEEENAKKDEQQSANKTEEQAQPQEQNVEVTEKEKVDEKTPVVSINGEEIKGETYNPLYMQIKMQMAQFGQDVSDVTAVKDQTLNMIVEQKLIRNDAKDKGLEVTDKEVQKEFDTIKEQNGDQLKKVLKQFKMSEEDFKNQLANDLVTQKYIDSEIDVKVTDKEIEEYYNKIKEQNEEIGKLKEVKEPIKSQLKKDKTSKKLQEKVKKLKEDAEVEKMI</sequence>
<feature type="compositionally biased region" description="Basic and acidic residues" evidence="7">
    <location>
        <begin position="52"/>
        <end position="62"/>
    </location>
</feature>
<dbReference type="SUPFAM" id="SSF109998">
    <property type="entry name" value="Triger factor/SurA peptide-binding domain-like"/>
    <property type="match status" value="1"/>
</dbReference>
<dbReference type="EC" id="5.2.1.8" evidence="2"/>
<dbReference type="GO" id="GO:0003755">
    <property type="term" value="F:peptidyl-prolyl cis-trans isomerase activity"/>
    <property type="evidence" value="ECO:0007669"/>
    <property type="project" value="UniProtKB-KW"/>
</dbReference>
<evidence type="ECO:0000256" key="8">
    <source>
        <dbReference type="SAM" id="SignalP"/>
    </source>
</evidence>
<comment type="catalytic activity">
    <reaction evidence="1">
        <text>[protein]-peptidylproline (omega=180) = [protein]-peptidylproline (omega=0)</text>
        <dbReference type="Rhea" id="RHEA:16237"/>
        <dbReference type="Rhea" id="RHEA-COMP:10747"/>
        <dbReference type="Rhea" id="RHEA-COMP:10748"/>
        <dbReference type="ChEBI" id="CHEBI:83833"/>
        <dbReference type="ChEBI" id="CHEBI:83834"/>
        <dbReference type="EC" id="5.2.1.8"/>
    </reaction>
</comment>
<dbReference type="PROSITE" id="PS51257">
    <property type="entry name" value="PROKAR_LIPOPROTEIN"/>
    <property type="match status" value="1"/>
</dbReference>
<dbReference type="RefSeq" id="WP_019378985.1">
    <property type="nucleotide sequence ID" value="NZ_CP017962.1"/>
</dbReference>
<evidence type="ECO:0000256" key="4">
    <source>
        <dbReference type="ARBA" id="ARBA00023110"/>
    </source>
</evidence>
<feature type="coiled-coil region" evidence="6">
    <location>
        <begin position="180"/>
        <end position="241"/>
    </location>
</feature>
<protein>
    <recommendedName>
        <fullName evidence="2">peptidylprolyl isomerase</fullName>
        <ecNumber evidence="2">5.2.1.8</ecNumber>
    </recommendedName>
</protein>
<evidence type="ECO:0000256" key="6">
    <source>
        <dbReference type="SAM" id="Coils"/>
    </source>
</evidence>
<accession>A0AAC9IV85</accession>
<dbReference type="PANTHER" id="PTHR47245">
    <property type="entry name" value="PEPTIDYLPROLYL ISOMERASE"/>
    <property type="match status" value="1"/>
</dbReference>
<feature type="chain" id="PRO_5042165305" description="peptidylprolyl isomerase" evidence="8">
    <location>
        <begin position="19"/>
        <end position="241"/>
    </location>
</feature>
<keyword evidence="3 8" id="KW-0732">Signal</keyword>
<evidence type="ECO:0000256" key="2">
    <source>
        <dbReference type="ARBA" id="ARBA00013194"/>
    </source>
</evidence>
<evidence type="ECO:0000256" key="7">
    <source>
        <dbReference type="SAM" id="MobiDB-lite"/>
    </source>
</evidence>
<keyword evidence="6" id="KW-0175">Coiled coil</keyword>
<evidence type="ECO:0000256" key="3">
    <source>
        <dbReference type="ARBA" id="ARBA00022729"/>
    </source>
</evidence>
<feature type="signal peptide" evidence="8">
    <location>
        <begin position="1"/>
        <end position="18"/>
    </location>
</feature>
<reference evidence="9 10" key="1">
    <citation type="submission" date="2016-11" db="EMBL/GenBank/DDBJ databases">
        <title>Complete genome sequencing of Virgibacillus halodenitrificans PDB-F2.</title>
        <authorList>
            <person name="Sun Z."/>
            <person name="Zhou Y."/>
            <person name="Li H."/>
        </authorList>
    </citation>
    <scope>NUCLEOTIDE SEQUENCE [LARGE SCALE GENOMIC DNA]</scope>
    <source>
        <strain evidence="9 10">PDB-F2</strain>
    </source>
</reference>
<dbReference type="Gene3D" id="1.10.4030.10">
    <property type="entry name" value="Porin chaperone SurA, peptide-binding domain"/>
    <property type="match status" value="1"/>
</dbReference>
<keyword evidence="5" id="KW-0413">Isomerase</keyword>
<dbReference type="AlphaFoldDB" id="A0AAC9IV85"/>
<dbReference type="KEGG" id="vhl:BME96_01930"/>
<evidence type="ECO:0000313" key="10">
    <source>
        <dbReference type="Proteomes" id="UP000182945"/>
    </source>
</evidence>
<organism evidence="9 10">
    <name type="scientific">Virgibacillus halodenitrificans</name>
    <name type="common">Bacillus halodenitrificans</name>
    <dbReference type="NCBI Taxonomy" id="1482"/>
    <lineage>
        <taxon>Bacteria</taxon>
        <taxon>Bacillati</taxon>
        <taxon>Bacillota</taxon>
        <taxon>Bacilli</taxon>
        <taxon>Bacillales</taxon>
        <taxon>Bacillaceae</taxon>
        <taxon>Virgibacillus</taxon>
    </lineage>
</organism>
<name>A0AAC9IV85_VIRHA</name>
<dbReference type="Proteomes" id="UP000182945">
    <property type="component" value="Chromosome"/>
</dbReference>
<dbReference type="PANTHER" id="PTHR47245:SF1">
    <property type="entry name" value="FOLDASE PROTEIN PRSA"/>
    <property type="match status" value="1"/>
</dbReference>
<proteinExistence type="predicted"/>
<evidence type="ECO:0000256" key="1">
    <source>
        <dbReference type="ARBA" id="ARBA00000971"/>
    </source>
</evidence>
<evidence type="ECO:0000256" key="5">
    <source>
        <dbReference type="ARBA" id="ARBA00023235"/>
    </source>
</evidence>
<evidence type="ECO:0000313" key="9">
    <source>
        <dbReference type="EMBL" id="APC47026.1"/>
    </source>
</evidence>
<dbReference type="EMBL" id="CP017962">
    <property type="protein sequence ID" value="APC47026.1"/>
    <property type="molecule type" value="Genomic_DNA"/>
</dbReference>